<dbReference type="PANTHER" id="PTHR42770">
    <property type="entry name" value="AMINO ACID TRANSPORTER-RELATED"/>
    <property type="match status" value="1"/>
</dbReference>
<keyword evidence="4 5" id="KW-0472">Membrane</keyword>
<feature type="transmembrane region" description="Helical" evidence="5">
    <location>
        <begin position="228"/>
        <end position="248"/>
    </location>
</feature>
<reference evidence="8 9" key="1">
    <citation type="submission" date="2017-09" db="EMBL/GenBank/DDBJ databases">
        <title>Bacterial strain isolated from the female urinary microbiota.</title>
        <authorList>
            <person name="Thomas-White K."/>
            <person name="Kumar N."/>
            <person name="Forster S."/>
            <person name="Putonti C."/>
            <person name="Lawley T."/>
            <person name="Wolfe A.J."/>
        </authorList>
    </citation>
    <scope>NUCLEOTIDE SEQUENCE [LARGE SCALE GENOMIC DNA]</scope>
    <source>
        <strain evidence="8 9">UMB0792</strain>
    </source>
</reference>
<dbReference type="EMBL" id="PNHG01000007">
    <property type="protein sequence ID" value="PMC64319.1"/>
    <property type="molecule type" value="Genomic_DNA"/>
</dbReference>
<dbReference type="InterPro" id="IPR004841">
    <property type="entry name" value="AA-permease/SLC12A_dom"/>
</dbReference>
<feature type="transmembrane region" description="Helical" evidence="5">
    <location>
        <begin position="125"/>
        <end position="143"/>
    </location>
</feature>
<dbReference type="AlphaFoldDB" id="A0A2N6T4T1"/>
<proteinExistence type="predicted"/>
<dbReference type="PIRSF" id="PIRSF006060">
    <property type="entry name" value="AA_transporter"/>
    <property type="match status" value="1"/>
</dbReference>
<dbReference type="Gene3D" id="1.20.1740.10">
    <property type="entry name" value="Amino acid/polyamine transporter I"/>
    <property type="match status" value="1"/>
</dbReference>
<gene>
    <name evidence="8" type="ORF">CJ203_06125</name>
</gene>
<feature type="transmembrane region" description="Helical" evidence="5">
    <location>
        <begin position="366"/>
        <end position="392"/>
    </location>
</feature>
<keyword evidence="3 5" id="KW-1133">Transmembrane helix</keyword>
<dbReference type="Pfam" id="PF00324">
    <property type="entry name" value="AA_permease"/>
    <property type="match status" value="1"/>
</dbReference>
<organism evidence="8 9">
    <name type="scientific">Corynebacterium tuscaniense</name>
    <dbReference type="NCBI Taxonomy" id="302449"/>
    <lineage>
        <taxon>Bacteria</taxon>
        <taxon>Bacillati</taxon>
        <taxon>Actinomycetota</taxon>
        <taxon>Actinomycetes</taxon>
        <taxon>Mycobacteriales</taxon>
        <taxon>Corynebacteriaceae</taxon>
        <taxon>Corynebacterium</taxon>
    </lineage>
</organism>
<feature type="transmembrane region" description="Helical" evidence="5">
    <location>
        <begin position="435"/>
        <end position="455"/>
    </location>
</feature>
<evidence type="ECO:0000256" key="4">
    <source>
        <dbReference type="ARBA" id="ARBA00023136"/>
    </source>
</evidence>
<feature type="chain" id="PRO_5039653867" evidence="6">
    <location>
        <begin position="35"/>
        <end position="490"/>
    </location>
</feature>
<dbReference type="GO" id="GO:0055085">
    <property type="term" value="P:transmembrane transport"/>
    <property type="evidence" value="ECO:0007669"/>
    <property type="project" value="InterPro"/>
</dbReference>
<protein>
    <submittedName>
        <fullName evidence="8">APC family permease</fullName>
    </submittedName>
</protein>
<feature type="transmembrane region" description="Helical" evidence="5">
    <location>
        <begin position="87"/>
        <end position="110"/>
    </location>
</feature>
<comment type="subcellular location">
    <subcellularLocation>
        <location evidence="1">Membrane</location>
        <topology evidence="1">Multi-pass membrane protein</topology>
    </subcellularLocation>
</comment>
<feature type="transmembrane region" description="Helical" evidence="5">
    <location>
        <begin position="184"/>
        <end position="208"/>
    </location>
</feature>
<accession>A0A2N6T4T1</accession>
<feature type="transmembrane region" description="Helical" evidence="5">
    <location>
        <begin position="399"/>
        <end position="423"/>
    </location>
</feature>
<evidence type="ECO:0000256" key="5">
    <source>
        <dbReference type="SAM" id="Phobius"/>
    </source>
</evidence>
<dbReference type="Proteomes" id="UP000235836">
    <property type="component" value="Unassembled WGS sequence"/>
</dbReference>
<evidence type="ECO:0000256" key="6">
    <source>
        <dbReference type="SAM" id="SignalP"/>
    </source>
</evidence>
<dbReference type="PANTHER" id="PTHR42770:SF16">
    <property type="entry name" value="AMINO ACID PERMEASE"/>
    <property type="match status" value="1"/>
</dbReference>
<feature type="transmembrane region" description="Helical" evidence="5">
    <location>
        <begin position="287"/>
        <end position="307"/>
    </location>
</feature>
<keyword evidence="2 5" id="KW-0812">Transmembrane</keyword>
<dbReference type="GO" id="GO:0016020">
    <property type="term" value="C:membrane"/>
    <property type="evidence" value="ECO:0007669"/>
    <property type="project" value="UniProtKB-SubCell"/>
</dbReference>
<evidence type="ECO:0000313" key="8">
    <source>
        <dbReference type="EMBL" id="PMC64319.1"/>
    </source>
</evidence>
<feature type="signal peptide" evidence="6">
    <location>
        <begin position="1"/>
        <end position="34"/>
    </location>
</feature>
<evidence type="ECO:0000256" key="3">
    <source>
        <dbReference type="ARBA" id="ARBA00022989"/>
    </source>
</evidence>
<evidence type="ECO:0000313" key="9">
    <source>
        <dbReference type="Proteomes" id="UP000235836"/>
    </source>
</evidence>
<feature type="transmembrane region" description="Helical" evidence="5">
    <location>
        <begin position="46"/>
        <end position="66"/>
    </location>
</feature>
<name>A0A2N6T4T1_9CORY</name>
<evidence type="ECO:0000259" key="7">
    <source>
        <dbReference type="Pfam" id="PF00324"/>
    </source>
</evidence>
<keyword evidence="6" id="KW-0732">Signal</keyword>
<evidence type="ECO:0000256" key="2">
    <source>
        <dbReference type="ARBA" id="ARBA00022692"/>
    </source>
</evidence>
<keyword evidence="9" id="KW-1185">Reference proteome</keyword>
<feature type="transmembrane region" description="Helical" evidence="5">
    <location>
        <begin position="152"/>
        <end position="172"/>
    </location>
</feature>
<comment type="caution">
    <text evidence="8">The sequence shown here is derived from an EMBL/GenBank/DDBJ whole genome shotgun (WGS) entry which is preliminary data.</text>
</comment>
<sequence>MSVSNKNLLKTHNVVFLVVAAAAPLTVVSAGATAAYATSGMSGVPLGYLICGVLVALFAVGFCAMAKEIPNTAAFFSYVSAGLGRSHGLAASWLALVSYLAMQVALYSLFGFTVNSLLGSVGVEVPWWLCTMGAIALVAVLGVNSADTTSKLLGILLTLEFLAVSIFCVVALRNPADDIGVTTLMPQALLGAGTGTALAFTIAGFMGIESTAMYSEETHKPKTTIPRATLIAIGVISAFYAFSSWSIAQSAGESSIVSASQEQGADLFFNFLAAHGLEGVVPLIRTLLATSLFAAVTSFHNTIARYLMALGREQVIWKRLGGVSSKGAPVNASLALSGFVTAVVLGFSLIQALIGYSKGFPADILFSWLSAAGGFGLVFLFLVTSISVILYFKKNQNMYNLFVTLVAPVIATVGFGVVFVLILLNFNVLIGSDDLWYLVFIVPSIVLLCGVAGYARGEYLRKHNPRIYENIGSGKSPTVSEDEKFEAVRV</sequence>
<feature type="domain" description="Amino acid permease/ SLC12A" evidence="7">
    <location>
        <begin position="21"/>
        <end position="431"/>
    </location>
</feature>
<evidence type="ECO:0000256" key="1">
    <source>
        <dbReference type="ARBA" id="ARBA00004141"/>
    </source>
</evidence>
<feature type="transmembrane region" description="Helical" evidence="5">
    <location>
        <begin position="328"/>
        <end position="354"/>
    </location>
</feature>
<dbReference type="InterPro" id="IPR050367">
    <property type="entry name" value="APC_superfamily"/>
</dbReference>